<dbReference type="AlphaFoldDB" id="A0A124HC17"/>
<protein>
    <recommendedName>
        <fullName evidence="3">Peptidoglycan binding-like domain-containing protein</fullName>
    </recommendedName>
</protein>
<dbReference type="EMBL" id="LMWL01000052">
    <property type="protein sequence ID" value="KUM93006.1"/>
    <property type="molecule type" value="Genomic_DNA"/>
</dbReference>
<name>A0A124HC17_9ACTN</name>
<proteinExistence type="predicted"/>
<sequence>MDSRHGFAFFDGFRIEVASEVGGEVGGGVGVEHLAHQAALRHRPGLRGRPRDGRPFGRQTLNRVNRFQGDFHCAGGVDGVVGANTFSCPDWVTDNRQGV</sequence>
<evidence type="ECO:0008006" key="3">
    <source>
        <dbReference type="Google" id="ProtNLM"/>
    </source>
</evidence>
<keyword evidence="2" id="KW-1185">Reference proteome</keyword>
<dbReference type="Proteomes" id="UP000054241">
    <property type="component" value="Unassembled WGS sequence"/>
</dbReference>
<reference evidence="1 2" key="1">
    <citation type="submission" date="2015-10" db="EMBL/GenBank/DDBJ databases">
        <title>Draft genome sequence of Streptomyces cellostaticus DSM 40189, type strain for the species Streptomyces cellostaticus.</title>
        <authorList>
            <person name="Ruckert C."/>
            <person name="Winkler A."/>
            <person name="Kalinowski J."/>
            <person name="Kampfer P."/>
            <person name="Glaeser S."/>
        </authorList>
    </citation>
    <scope>NUCLEOTIDE SEQUENCE [LARGE SCALE GENOMIC DNA]</scope>
    <source>
        <strain evidence="1 2">DSM 40189</strain>
    </source>
</reference>
<evidence type="ECO:0000313" key="2">
    <source>
        <dbReference type="Proteomes" id="UP000054241"/>
    </source>
</evidence>
<comment type="caution">
    <text evidence="1">The sequence shown here is derived from an EMBL/GenBank/DDBJ whole genome shotgun (WGS) entry which is preliminary data.</text>
</comment>
<accession>A0A124HC17</accession>
<organism evidence="1 2">
    <name type="scientific">Streptomyces cellostaticus</name>
    <dbReference type="NCBI Taxonomy" id="67285"/>
    <lineage>
        <taxon>Bacteria</taxon>
        <taxon>Bacillati</taxon>
        <taxon>Actinomycetota</taxon>
        <taxon>Actinomycetes</taxon>
        <taxon>Kitasatosporales</taxon>
        <taxon>Streptomycetaceae</taxon>
        <taxon>Streptomyces</taxon>
    </lineage>
</organism>
<evidence type="ECO:0000313" key="1">
    <source>
        <dbReference type="EMBL" id="KUM93006.1"/>
    </source>
</evidence>
<gene>
    <name evidence="1" type="ORF">AQI88_28155</name>
</gene>